<dbReference type="Proteomes" id="UP000538147">
    <property type="component" value="Unassembled WGS sequence"/>
</dbReference>
<dbReference type="Pfam" id="PF22011">
    <property type="entry name" value="DUF6931"/>
    <property type="match status" value="1"/>
</dbReference>
<sequence length="181" mass="19265">MKWTRAGQVAALAGDNVQLEDMLELPPSEAFARMRARDAVEATHFIAHCLPRLQALQWLSQCLATMTPTTLARRLAARKAVNRWLADPSDANRRLAFEAGDNAGFDTPEGCACLTLFLSGGSLAPATQEQPVLPPPAAFGQLLASAVLLATLNDDPPNHARRLATALADAEQLAATAEGRA</sequence>
<evidence type="ECO:0000313" key="1">
    <source>
        <dbReference type="EMBL" id="MBB6227455.1"/>
    </source>
</evidence>
<evidence type="ECO:0000313" key="2">
    <source>
        <dbReference type="Proteomes" id="UP000538147"/>
    </source>
</evidence>
<dbReference type="RefSeq" id="WP_184198071.1">
    <property type="nucleotide sequence ID" value="NZ_BMOX01000003.1"/>
</dbReference>
<accession>A0A841LCB4</accession>
<name>A0A841LCB4_9SPHN</name>
<proteinExistence type="predicted"/>
<organism evidence="1 2">
    <name type="scientific">Polymorphobacter multimanifer</name>
    <dbReference type="NCBI Taxonomy" id="1070431"/>
    <lineage>
        <taxon>Bacteria</taxon>
        <taxon>Pseudomonadati</taxon>
        <taxon>Pseudomonadota</taxon>
        <taxon>Alphaproteobacteria</taxon>
        <taxon>Sphingomonadales</taxon>
        <taxon>Sphingosinicellaceae</taxon>
        <taxon>Polymorphobacter</taxon>
    </lineage>
</organism>
<dbReference type="InterPro" id="IPR053855">
    <property type="entry name" value="DUF6931"/>
</dbReference>
<comment type="caution">
    <text evidence="1">The sequence shown here is derived from an EMBL/GenBank/DDBJ whole genome shotgun (WGS) entry which is preliminary data.</text>
</comment>
<gene>
    <name evidence="1" type="ORF">FHS79_001621</name>
</gene>
<reference evidence="1 2" key="1">
    <citation type="submission" date="2020-08" db="EMBL/GenBank/DDBJ databases">
        <title>Genomic Encyclopedia of Type Strains, Phase IV (KMG-IV): sequencing the most valuable type-strain genomes for metagenomic binning, comparative biology and taxonomic classification.</title>
        <authorList>
            <person name="Goeker M."/>
        </authorList>
    </citation>
    <scope>NUCLEOTIDE SEQUENCE [LARGE SCALE GENOMIC DNA]</scope>
    <source>
        <strain evidence="1 2">DSM 102189</strain>
    </source>
</reference>
<keyword evidence="2" id="KW-1185">Reference proteome</keyword>
<dbReference type="EMBL" id="JACIIV010000010">
    <property type="protein sequence ID" value="MBB6227455.1"/>
    <property type="molecule type" value="Genomic_DNA"/>
</dbReference>
<protein>
    <submittedName>
        <fullName evidence="1">Uncharacterized protein</fullName>
    </submittedName>
</protein>
<dbReference type="AlphaFoldDB" id="A0A841LCB4"/>